<organism evidence="1 2">
    <name type="scientific">Fulvimarina pelagi HTCC2506</name>
    <dbReference type="NCBI Taxonomy" id="314231"/>
    <lineage>
        <taxon>Bacteria</taxon>
        <taxon>Pseudomonadati</taxon>
        <taxon>Pseudomonadota</taxon>
        <taxon>Alphaproteobacteria</taxon>
        <taxon>Hyphomicrobiales</taxon>
        <taxon>Aurantimonadaceae</taxon>
        <taxon>Fulvimarina</taxon>
    </lineage>
</organism>
<dbReference type="HOGENOM" id="CLU_3426520_0_0_5"/>
<evidence type="ECO:0000313" key="2">
    <source>
        <dbReference type="Proteomes" id="UP000004310"/>
    </source>
</evidence>
<comment type="caution">
    <text evidence="1">The sequence shown here is derived from an EMBL/GenBank/DDBJ whole genome shotgun (WGS) entry which is preliminary data.</text>
</comment>
<gene>
    <name evidence="1" type="ORF">FP2506_00480</name>
</gene>
<sequence length="21" mass="2382">MQLFETALVEARTDFVSDTHA</sequence>
<dbReference type="Proteomes" id="UP000004310">
    <property type="component" value="Unassembled WGS sequence"/>
</dbReference>
<reference evidence="1 2" key="1">
    <citation type="journal article" date="2010" name="J. Bacteriol.">
        <title>Genome sequence of Fulvimarina pelagi HTCC2506T, a Mn(II)-oxidizing alphaproteobacterium possessing an aerobic anoxygenic photosynthetic gene cluster and Xanthorhodopsin.</title>
        <authorList>
            <person name="Kang I."/>
            <person name="Oh H.M."/>
            <person name="Lim S.I."/>
            <person name="Ferriera S."/>
            <person name="Giovannoni S.J."/>
            <person name="Cho J.C."/>
        </authorList>
    </citation>
    <scope>NUCLEOTIDE SEQUENCE [LARGE SCALE GENOMIC DNA]</scope>
    <source>
        <strain evidence="1 2">HTCC2506</strain>
    </source>
</reference>
<dbReference type="EMBL" id="AATP01000012">
    <property type="protein sequence ID" value="EAU39844.1"/>
    <property type="molecule type" value="Genomic_DNA"/>
</dbReference>
<proteinExistence type="predicted"/>
<accession>Q0FXN9</accession>
<dbReference type="AlphaFoldDB" id="Q0FXN9"/>
<evidence type="ECO:0000313" key="1">
    <source>
        <dbReference type="EMBL" id="EAU39844.1"/>
    </source>
</evidence>
<protein>
    <submittedName>
        <fullName evidence="1">Uncharacterized protein</fullName>
    </submittedName>
</protein>
<name>Q0FXN9_9HYPH</name>
<keyword evidence="2" id="KW-1185">Reference proteome</keyword>